<dbReference type="Proteomes" id="UP000663844">
    <property type="component" value="Unassembled WGS sequence"/>
</dbReference>
<organism evidence="1 2">
    <name type="scientific">Adineta steineri</name>
    <dbReference type="NCBI Taxonomy" id="433720"/>
    <lineage>
        <taxon>Eukaryota</taxon>
        <taxon>Metazoa</taxon>
        <taxon>Spiralia</taxon>
        <taxon>Gnathifera</taxon>
        <taxon>Rotifera</taxon>
        <taxon>Eurotatoria</taxon>
        <taxon>Bdelloidea</taxon>
        <taxon>Adinetida</taxon>
        <taxon>Adinetidae</taxon>
        <taxon>Adineta</taxon>
    </lineage>
</organism>
<dbReference type="EMBL" id="CAJOAZ010031538">
    <property type="protein sequence ID" value="CAF4440779.1"/>
    <property type="molecule type" value="Genomic_DNA"/>
</dbReference>
<evidence type="ECO:0000313" key="1">
    <source>
        <dbReference type="EMBL" id="CAF4440779.1"/>
    </source>
</evidence>
<proteinExistence type="predicted"/>
<feature type="non-terminal residue" evidence="1">
    <location>
        <position position="1"/>
    </location>
</feature>
<feature type="non-terminal residue" evidence="1">
    <location>
        <position position="108"/>
    </location>
</feature>
<sequence length="108" mass="12538">DTRVRFAQLIHSFKFAIKLQLNLADSKMTPIFQIPLESLVFGIGAHNSQIPQLLTRVILEDIKRFSRVQPAGIEIIQHYIRRYFIHRTGVFPSDCVNVYLEQELTKAK</sequence>
<accession>A0A820RVP7</accession>
<reference evidence="1" key="1">
    <citation type="submission" date="2021-02" db="EMBL/GenBank/DDBJ databases">
        <authorList>
            <person name="Nowell W R."/>
        </authorList>
    </citation>
    <scope>NUCLEOTIDE SEQUENCE</scope>
</reference>
<comment type="caution">
    <text evidence="1">The sequence shown here is derived from an EMBL/GenBank/DDBJ whole genome shotgun (WGS) entry which is preliminary data.</text>
</comment>
<protein>
    <submittedName>
        <fullName evidence="1">Uncharacterized protein</fullName>
    </submittedName>
</protein>
<dbReference type="AlphaFoldDB" id="A0A820RVP7"/>
<gene>
    <name evidence="1" type="ORF">OXD698_LOCUS53805</name>
</gene>
<evidence type="ECO:0000313" key="2">
    <source>
        <dbReference type="Proteomes" id="UP000663844"/>
    </source>
</evidence>
<name>A0A820RVP7_9BILA</name>